<dbReference type="InterPro" id="IPR014535">
    <property type="entry name" value="Hpre_diP_synt_I"/>
</dbReference>
<feature type="transmembrane region" description="Helical" evidence="1">
    <location>
        <begin position="66"/>
        <end position="87"/>
    </location>
</feature>
<evidence type="ECO:0000313" key="3">
    <source>
        <dbReference type="Proteomes" id="UP000283295"/>
    </source>
</evidence>
<feature type="transmembrane region" description="Helical" evidence="1">
    <location>
        <begin position="12"/>
        <end position="27"/>
    </location>
</feature>
<evidence type="ECO:0000256" key="1">
    <source>
        <dbReference type="SAM" id="Phobius"/>
    </source>
</evidence>
<dbReference type="PIRSF" id="PIRSF027391">
    <property type="entry name" value="Hpre_diP_synt_I"/>
    <property type="match status" value="1"/>
</dbReference>
<dbReference type="Pfam" id="PF07456">
    <property type="entry name" value="Hpre_diP_synt_I"/>
    <property type="match status" value="1"/>
</dbReference>
<sequence length="167" mass="17755">MSKSRWSANKIAYMGMFIAIAMVFSYIESLIPLYIAVPGVKLGLANLVTIVVMVKMDTRSAWMVSLVRVLLSALLFGNMSVMIYSLAGAVLSLIVMTVCMRFRIFGITGTSILGAVSHNAGQVIMAASLMKSGNILIYIPVLCISGTIAGVCIGLAGAVLVKNLPDF</sequence>
<proteinExistence type="predicted"/>
<feature type="transmembrane region" description="Helical" evidence="1">
    <location>
        <begin position="93"/>
        <end position="116"/>
    </location>
</feature>
<keyword evidence="1" id="KW-1133">Transmembrane helix</keyword>
<dbReference type="AlphaFoldDB" id="A0A3R6ARF9"/>
<dbReference type="Proteomes" id="UP000283295">
    <property type="component" value="Unassembled WGS sequence"/>
</dbReference>
<dbReference type="Gene3D" id="1.10.1760.20">
    <property type="match status" value="1"/>
</dbReference>
<name>A0A3R6ARF9_9FIRM</name>
<organism evidence="2 3">
    <name type="scientific">Coprococcus eutactus</name>
    <dbReference type="NCBI Taxonomy" id="33043"/>
    <lineage>
        <taxon>Bacteria</taxon>
        <taxon>Bacillati</taxon>
        <taxon>Bacillota</taxon>
        <taxon>Clostridia</taxon>
        <taxon>Lachnospirales</taxon>
        <taxon>Lachnospiraceae</taxon>
        <taxon>Coprococcus</taxon>
    </lineage>
</organism>
<reference evidence="2 3" key="1">
    <citation type="submission" date="2018-08" db="EMBL/GenBank/DDBJ databases">
        <title>A genome reference for cultivated species of the human gut microbiota.</title>
        <authorList>
            <person name="Zou Y."/>
            <person name="Xue W."/>
            <person name="Luo G."/>
        </authorList>
    </citation>
    <scope>NUCLEOTIDE SEQUENCE [LARGE SCALE GENOMIC DNA]</scope>
    <source>
        <strain evidence="2 3">AF22-21</strain>
    </source>
</reference>
<dbReference type="InterPro" id="IPR010898">
    <property type="entry name" value="Hpre_diP_synth_I"/>
</dbReference>
<accession>A0A3R6ARF9</accession>
<protein>
    <submittedName>
        <fullName evidence="2">Heptaprenyl diphosphate synthase</fullName>
    </submittedName>
</protein>
<evidence type="ECO:0000313" key="2">
    <source>
        <dbReference type="EMBL" id="RGS41687.1"/>
    </source>
</evidence>
<keyword evidence="1" id="KW-0812">Transmembrane</keyword>
<gene>
    <name evidence="2" type="ORF">DWX94_08205</name>
</gene>
<comment type="caution">
    <text evidence="2">The sequence shown here is derived from an EMBL/GenBank/DDBJ whole genome shotgun (WGS) entry which is preliminary data.</text>
</comment>
<feature type="transmembrane region" description="Helical" evidence="1">
    <location>
        <begin position="136"/>
        <end position="161"/>
    </location>
</feature>
<keyword evidence="1" id="KW-0472">Membrane</keyword>
<dbReference type="EMBL" id="QRVK01000018">
    <property type="protein sequence ID" value="RGS41687.1"/>
    <property type="molecule type" value="Genomic_DNA"/>
</dbReference>
<dbReference type="OrthoDB" id="9799095at2"/>